<reference evidence="2 3" key="1">
    <citation type="journal article" date="2021" name="Sci. Rep.">
        <title>The genome of the diatom Chaetoceros tenuissimus carries an ancient integrated fragment of an extant virus.</title>
        <authorList>
            <person name="Hongo Y."/>
            <person name="Kimura K."/>
            <person name="Takaki Y."/>
            <person name="Yoshida Y."/>
            <person name="Baba S."/>
            <person name="Kobayashi G."/>
            <person name="Nagasaki K."/>
            <person name="Hano T."/>
            <person name="Tomaru Y."/>
        </authorList>
    </citation>
    <scope>NUCLEOTIDE SEQUENCE [LARGE SCALE GENOMIC DNA]</scope>
    <source>
        <strain evidence="2 3">NIES-3715</strain>
    </source>
</reference>
<evidence type="ECO:0000256" key="1">
    <source>
        <dbReference type="SAM" id="MobiDB-lite"/>
    </source>
</evidence>
<sequence>MASVENKVETKNEESNVSSELNDIAPEAYHPSQSPYPMRSGSEGNDHLSHSSLSHHKEKMYPRNHHQMPRGSRGGHYDEYHRSREYDSFQQVERREGSSRNEDHRSESNYHYHHYSRDGPSPGRGYVRGNFPPMHEPPRHHYPRGPPEASYHHPHAGPPPPLPFRSAPPPSSSSSSSTPKRKAEEHSAAGPTLISNQSSDDSINALLPYKRARHSKSGFSDAVQLMKSFEPLSPIHSRTFSRDDALDMSRIMDSRGSAEGLRIFQSWSSGNSPAQQEDQLSNDIRNCYHDWQGPPSRKSSSRNLKEEEVERKSSGSKTPTMRASSRGQYQRQDSWGTPPPMHPAYGRGPDPYNRPPNSHYTQALHPEDRFGPFNDHLRRRAPSYSQDYDSRYPYESYPPRRSHDDMSEHSSRRGPPPPPPAAPNGWNGYEDYHPAPPRYDHRSPNYETWSDNRPYAGDSSSYSKKPKAEPQSREYTGRHLQSALIERDAEGIATSMRTASGVLLLSLPDDKISLSETLCIVRENIEVFVATDADVKAPAPGRKRPVVIGQVGLRCIHCRIATHQSEKVKRAVCFPSSIKRIYRTVIDMKLDHFKACRFVPVELKMKLEQLRASNARSTGTTMQYFVQAAKRMGMVDGGHGIRFCKETAASANSQVIPAAGAPVVKSQDIMVPKNAGDANKPRAIDRLPSAMSFSLSMDLSLSGASAVSKSGSAASASISATSLKDDIEIFHGKTLLSCPDDKASLSPLRCFLRENVYAFSATAEDIAVRTPTTFSVAVGQVGIGCIHCLHLPAKERSNRAVCFPFSIGRIYQSVADIQRFHISECKMIPPDVKAKFVELQKASTKGSKGLATRQYWVTSAKKRGMVDTSNGIRFGRDPSIPFEEAVSLDILAQVANDVNTASKPLVLPEDEEQIAGFIYLVMKQLQPCRFTEADRNKRRLKDVGCIGVECKHCAGRVDGRKFFWSSVNAVESNFVSVHTHMMECKAIPDDLKEELGRLKALRKEHTAKLKTGSQKAFFARVWNRLHADGNKVPNGDKAPSIADSNVQAVDAPKSPEVNNLSTPLSNVSSPSNSFSEQDKFPLLPLALSASESLQMQNSPSSSPSDLSPEQSEKVDNGTKSYDV</sequence>
<feature type="compositionally biased region" description="Basic and acidic residues" evidence="1">
    <location>
        <begin position="401"/>
        <end position="411"/>
    </location>
</feature>
<feature type="compositionally biased region" description="Basic residues" evidence="1">
    <location>
        <begin position="53"/>
        <end position="68"/>
    </location>
</feature>
<feature type="compositionally biased region" description="Polar residues" evidence="1">
    <location>
        <begin position="315"/>
        <end position="335"/>
    </location>
</feature>
<evidence type="ECO:0000313" key="2">
    <source>
        <dbReference type="EMBL" id="GFH51388.1"/>
    </source>
</evidence>
<protein>
    <submittedName>
        <fullName evidence="2">Uncharacterized protein</fullName>
    </submittedName>
</protein>
<accession>A0AAD3CT04</accession>
<gene>
    <name evidence="2" type="ORF">CTEN210_07864</name>
</gene>
<feature type="region of interest" description="Disordered" evidence="1">
    <location>
        <begin position="1052"/>
        <end position="1123"/>
    </location>
</feature>
<feature type="compositionally biased region" description="Basic and acidic residues" evidence="1">
    <location>
        <begin position="75"/>
        <end position="110"/>
    </location>
</feature>
<feature type="compositionally biased region" description="Polar residues" evidence="1">
    <location>
        <begin position="265"/>
        <end position="284"/>
    </location>
</feature>
<dbReference type="Proteomes" id="UP001054902">
    <property type="component" value="Unassembled WGS sequence"/>
</dbReference>
<feature type="compositionally biased region" description="Basic and acidic residues" evidence="1">
    <location>
        <begin position="1"/>
        <end position="14"/>
    </location>
</feature>
<feature type="region of interest" description="Disordered" evidence="1">
    <location>
        <begin position="264"/>
        <end position="478"/>
    </location>
</feature>
<proteinExistence type="predicted"/>
<feature type="compositionally biased region" description="Basic and acidic residues" evidence="1">
    <location>
        <begin position="466"/>
        <end position="477"/>
    </location>
</feature>
<name>A0AAD3CT04_9STRA</name>
<feature type="compositionally biased region" description="Basic and acidic residues" evidence="1">
    <location>
        <begin position="303"/>
        <end position="313"/>
    </location>
</feature>
<feature type="compositionally biased region" description="Low complexity" evidence="1">
    <location>
        <begin position="1057"/>
        <end position="1109"/>
    </location>
</feature>
<organism evidence="2 3">
    <name type="scientific">Chaetoceros tenuissimus</name>
    <dbReference type="NCBI Taxonomy" id="426638"/>
    <lineage>
        <taxon>Eukaryota</taxon>
        <taxon>Sar</taxon>
        <taxon>Stramenopiles</taxon>
        <taxon>Ochrophyta</taxon>
        <taxon>Bacillariophyta</taxon>
        <taxon>Coscinodiscophyceae</taxon>
        <taxon>Chaetocerotophycidae</taxon>
        <taxon>Chaetocerotales</taxon>
        <taxon>Chaetocerotaceae</taxon>
        <taxon>Chaetoceros</taxon>
    </lineage>
</organism>
<feature type="compositionally biased region" description="Pro residues" evidence="1">
    <location>
        <begin position="156"/>
        <end position="171"/>
    </location>
</feature>
<feature type="region of interest" description="Disordered" evidence="1">
    <location>
        <begin position="1"/>
        <end position="201"/>
    </location>
</feature>
<keyword evidence="3" id="KW-1185">Reference proteome</keyword>
<evidence type="ECO:0000313" key="3">
    <source>
        <dbReference type="Proteomes" id="UP001054902"/>
    </source>
</evidence>
<dbReference type="AlphaFoldDB" id="A0AAD3CT04"/>
<feature type="compositionally biased region" description="Basic and acidic residues" evidence="1">
    <location>
        <begin position="430"/>
        <end position="444"/>
    </location>
</feature>
<comment type="caution">
    <text evidence="2">The sequence shown here is derived from an EMBL/GenBank/DDBJ whole genome shotgun (WGS) entry which is preliminary data.</text>
</comment>
<feature type="compositionally biased region" description="Basic and acidic residues" evidence="1">
    <location>
        <begin position="1110"/>
        <end position="1123"/>
    </location>
</feature>
<dbReference type="EMBL" id="BLLK01000045">
    <property type="protein sequence ID" value="GFH51388.1"/>
    <property type="molecule type" value="Genomic_DNA"/>
</dbReference>